<dbReference type="EMBL" id="JH598187">
    <property type="status" value="NOT_ANNOTATED_CDS"/>
    <property type="molecule type" value="Genomic_DNA"/>
</dbReference>
<protein>
    <submittedName>
        <fullName evidence="1">Uncharacterized protein</fullName>
    </submittedName>
</protein>
<dbReference type="HOGENOM" id="CLU_3036486_0_0_1"/>
<keyword evidence="2" id="KW-1185">Reference proteome</keyword>
<proteinExistence type="predicted"/>
<dbReference type="AlphaFoldDB" id="M4BF17"/>
<reference evidence="1" key="2">
    <citation type="submission" date="2015-06" db="UniProtKB">
        <authorList>
            <consortium name="EnsemblProtists"/>
        </authorList>
    </citation>
    <scope>IDENTIFICATION</scope>
    <source>
        <strain evidence="1">Emoy2</strain>
    </source>
</reference>
<sequence>MIQKALAAWATKEFNLTKGLTQASISNIIKKRTDLEAMDSRSLNAKRQRLVHHLA</sequence>
<dbReference type="VEuPathDB" id="FungiDB:HpaG804885"/>
<dbReference type="EnsemblProtists" id="HpaT804885">
    <property type="protein sequence ID" value="HpaP804885"/>
    <property type="gene ID" value="HpaG804885"/>
</dbReference>
<reference evidence="2" key="1">
    <citation type="journal article" date="2010" name="Science">
        <title>Signatures of adaptation to obligate biotrophy in the Hyaloperonospora arabidopsidis genome.</title>
        <authorList>
            <person name="Baxter L."/>
            <person name="Tripathy S."/>
            <person name="Ishaque N."/>
            <person name="Boot N."/>
            <person name="Cabral A."/>
            <person name="Kemen E."/>
            <person name="Thines M."/>
            <person name="Ah-Fong A."/>
            <person name="Anderson R."/>
            <person name="Badejoko W."/>
            <person name="Bittner-Eddy P."/>
            <person name="Boore J.L."/>
            <person name="Chibucos M.C."/>
            <person name="Coates M."/>
            <person name="Dehal P."/>
            <person name="Delehaunty K."/>
            <person name="Dong S."/>
            <person name="Downton P."/>
            <person name="Dumas B."/>
            <person name="Fabro G."/>
            <person name="Fronick C."/>
            <person name="Fuerstenberg S.I."/>
            <person name="Fulton L."/>
            <person name="Gaulin E."/>
            <person name="Govers F."/>
            <person name="Hughes L."/>
            <person name="Humphray S."/>
            <person name="Jiang R.H."/>
            <person name="Judelson H."/>
            <person name="Kamoun S."/>
            <person name="Kyung K."/>
            <person name="Meijer H."/>
            <person name="Minx P."/>
            <person name="Morris P."/>
            <person name="Nelson J."/>
            <person name="Phuntumart V."/>
            <person name="Qutob D."/>
            <person name="Rehmany A."/>
            <person name="Rougon-Cardoso A."/>
            <person name="Ryden P."/>
            <person name="Torto-Alalibo T."/>
            <person name="Studholme D."/>
            <person name="Wang Y."/>
            <person name="Win J."/>
            <person name="Wood J."/>
            <person name="Clifton S.W."/>
            <person name="Rogers J."/>
            <person name="Van den Ackerveken G."/>
            <person name="Jones J.D."/>
            <person name="McDowell J.M."/>
            <person name="Beynon J."/>
            <person name="Tyler B.M."/>
        </authorList>
    </citation>
    <scope>NUCLEOTIDE SEQUENCE [LARGE SCALE GENOMIC DNA]</scope>
    <source>
        <strain evidence="2">Emoy2</strain>
    </source>
</reference>
<evidence type="ECO:0000313" key="2">
    <source>
        <dbReference type="Proteomes" id="UP000011713"/>
    </source>
</evidence>
<name>M4BF17_HYAAE</name>
<dbReference type="InParanoid" id="M4BF17"/>
<evidence type="ECO:0000313" key="1">
    <source>
        <dbReference type="EnsemblProtists" id="HpaP804885"/>
    </source>
</evidence>
<organism evidence="1 2">
    <name type="scientific">Hyaloperonospora arabidopsidis (strain Emoy2)</name>
    <name type="common">Downy mildew agent</name>
    <name type="synonym">Peronospora arabidopsidis</name>
    <dbReference type="NCBI Taxonomy" id="559515"/>
    <lineage>
        <taxon>Eukaryota</taxon>
        <taxon>Sar</taxon>
        <taxon>Stramenopiles</taxon>
        <taxon>Oomycota</taxon>
        <taxon>Peronosporomycetes</taxon>
        <taxon>Peronosporales</taxon>
        <taxon>Peronosporaceae</taxon>
        <taxon>Hyaloperonospora</taxon>
    </lineage>
</organism>
<dbReference type="Proteomes" id="UP000011713">
    <property type="component" value="Unassembled WGS sequence"/>
</dbReference>
<accession>M4BF17</accession>